<dbReference type="EMBL" id="BFAA01000223">
    <property type="protein sequence ID" value="GCB69456.1"/>
    <property type="molecule type" value="Genomic_DNA"/>
</dbReference>
<accession>A0A401P8L2</accession>
<keyword evidence="2" id="KW-1185">Reference proteome</keyword>
<proteinExistence type="predicted"/>
<dbReference type="AlphaFoldDB" id="A0A401P8L2"/>
<protein>
    <submittedName>
        <fullName evidence="1">Uncharacterized protein</fullName>
    </submittedName>
</protein>
<dbReference type="Proteomes" id="UP000288216">
    <property type="component" value="Unassembled WGS sequence"/>
</dbReference>
<reference evidence="1 2" key="1">
    <citation type="journal article" date="2018" name="Nat. Ecol. Evol.">
        <title>Shark genomes provide insights into elasmobranch evolution and the origin of vertebrates.</title>
        <authorList>
            <person name="Hara Y"/>
            <person name="Yamaguchi K"/>
            <person name="Onimaru K"/>
            <person name="Kadota M"/>
            <person name="Koyanagi M"/>
            <person name="Keeley SD"/>
            <person name="Tatsumi K"/>
            <person name="Tanaka K"/>
            <person name="Motone F"/>
            <person name="Kageyama Y"/>
            <person name="Nozu R"/>
            <person name="Adachi N"/>
            <person name="Nishimura O"/>
            <person name="Nakagawa R"/>
            <person name="Tanegashima C"/>
            <person name="Kiyatake I"/>
            <person name="Matsumoto R"/>
            <person name="Murakumo K"/>
            <person name="Nishida K"/>
            <person name="Terakita A"/>
            <person name="Kuratani S"/>
            <person name="Sato K"/>
            <person name="Hyodo S Kuraku.S."/>
        </authorList>
    </citation>
    <scope>NUCLEOTIDE SEQUENCE [LARGE SCALE GENOMIC DNA]</scope>
</reference>
<organism evidence="1 2">
    <name type="scientific">Scyliorhinus torazame</name>
    <name type="common">Cloudy catshark</name>
    <name type="synonym">Catulus torazame</name>
    <dbReference type="NCBI Taxonomy" id="75743"/>
    <lineage>
        <taxon>Eukaryota</taxon>
        <taxon>Metazoa</taxon>
        <taxon>Chordata</taxon>
        <taxon>Craniata</taxon>
        <taxon>Vertebrata</taxon>
        <taxon>Chondrichthyes</taxon>
        <taxon>Elasmobranchii</taxon>
        <taxon>Galeomorphii</taxon>
        <taxon>Galeoidea</taxon>
        <taxon>Carcharhiniformes</taxon>
        <taxon>Scyliorhinidae</taxon>
        <taxon>Scyliorhinus</taxon>
    </lineage>
</organism>
<name>A0A401P8L2_SCYTO</name>
<gene>
    <name evidence="1" type="ORF">scyTo_0001058</name>
</gene>
<evidence type="ECO:0000313" key="1">
    <source>
        <dbReference type="EMBL" id="GCB69456.1"/>
    </source>
</evidence>
<evidence type="ECO:0000313" key="2">
    <source>
        <dbReference type="Proteomes" id="UP000288216"/>
    </source>
</evidence>
<sequence length="72" mass="7810">MPRTLQAGANKAKMGQEMATGLVSLKLNYVVDGIELQDLLIGTEFNLAKALFSKQCLCVDDINLPSNARAKE</sequence>
<comment type="caution">
    <text evidence="1">The sequence shown here is derived from an EMBL/GenBank/DDBJ whole genome shotgun (WGS) entry which is preliminary data.</text>
</comment>